<comment type="subcellular location">
    <subcellularLocation>
        <location evidence="1">Endoplasmic reticulum membrane</location>
        <topology evidence="1">Multi-pass membrane protein</topology>
    </subcellularLocation>
</comment>
<evidence type="ECO:0000256" key="11">
    <source>
        <dbReference type="SAM" id="Phobius"/>
    </source>
</evidence>
<name>C7QIU1_CATAD</name>
<proteinExistence type="predicted"/>
<sequence length="413" mass="44616">MVTDVGMGRDEALNGSLDPDPGTGDGGSGLRDRALARAKAAFYGPIAAYAAAHAVVMALFAWSLAHQHGRFLFALSSWDADWYTKIAKHGYENHLHYSHSGRIEQMRIAFFPLLPMLERGISTTTGLDPHNAGIVISLVASLVAAVGIHAVLKDRLGNRAALVAVALWAAAPPSIYESSAYSEPLFTAVTVWALWALLRRRWLTAAGLTVAAGLCRSSAVTLIGLVCLLALVEAVRSRGRDWRAVVAVVLAPMGFIGYMVYLGIHTGHYDAWFKAEKAPYWESSFDFGKSTWDALRGLAGFDGVHNADFLATVLVGGVVVTSIVALYFVIRDRRLPWELVAWTVLTVLFSLLTGGGFSSKARFLLPCFILWAPFASWFAKSRTSSMVLGVVVIALVGGWFGAYFLGPANHMSP</sequence>
<feature type="transmembrane region" description="Helical" evidence="11">
    <location>
        <begin position="202"/>
        <end position="232"/>
    </location>
</feature>
<dbReference type="GO" id="GO:0000009">
    <property type="term" value="F:alpha-1,6-mannosyltransferase activity"/>
    <property type="evidence" value="ECO:0007669"/>
    <property type="project" value="InterPro"/>
</dbReference>
<dbReference type="STRING" id="479433.Caci_8168"/>
<evidence type="ECO:0000256" key="5">
    <source>
        <dbReference type="ARBA" id="ARBA00022679"/>
    </source>
</evidence>
<feature type="transmembrane region" description="Helical" evidence="11">
    <location>
        <begin position="244"/>
        <end position="264"/>
    </location>
</feature>
<dbReference type="PANTHER" id="PTHR12468">
    <property type="entry name" value="GPI MANNOSYLTRANSFERASE 2"/>
    <property type="match status" value="1"/>
</dbReference>
<reference evidence="12 13" key="1">
    <citation type="journal article" date="2009" name="Stand. Genomic Sci.">
        <title>Complete genome sequence of Catenulispora acidiphila type strain (ID 139908).</title>
        <authorList>
            <person name="Copeland A."/>
            <person name="Lapidus A."/>
            <person name="Glavina Del Rio T."/>
            <person name="Nolan M."/>
            <person name="Lucas S."/>
            <person name="Chen F."/>
            <person name="Tice H."/>
            <person name="Cheng J.F."/>
            <person name="Bruce D."/>
            <person name="Goodwin L."/>
            <person name="Pitluck S."/>
            <person name="Mikhailova N."/>
            <person name="Pati A."/>
            <person name="Ivanova N."/>
            <person name="Mavromatis K."/>
            <person name="Chen A."/>
            <person name="Palaniappan K."/>
            <person name="Chain P."/>
            <person name="Land M."/>
            <person name="Hauser L."/>
            <person name="Chang Y.J."/>
            <person name="Jeffries C.D."/>
            <person name="Chertkov O."/>
            <person name="Brettin T."/>
            <person name="Detter J.C."/>
            <person name="Han C."/>
            <person name="Ali Z."/>
            <person name="Tindall B.J."/>
            <person name="Goker M."/>
            <person name="Bristow J."/>
            <person name="Eisen J.A."/>
            <person name="Markowitz V."/>
            <person name="Hugenholtz P."/>
            <person name="Kyrpides N.C."/>
            <person name="Klenk H.P."/>
        </authorList>
    </citation>
    <scope>NUCLEOTIDE SEQUENCE [LARGE SCALE GENOMIC DNA]</scope>
    <source>
        <strain evidence="13">DSM 44928 / JCM 14897 / NBRC 102108 / NRRL B-24433 / ID139908</strain>
    </source>
</reference>
<protein>
    <submittedName>
        <fullName evidence="12">Integral membrane protein</fullName>
    </submittedName>
</protein>
<keyword evidence="8 11" id="KW-1133">Transmembrane helix</keyword>
<keyword evidence="4" id="KW-0328">Glycosyltransferase</keyword>
<feature type="region of interest" description="Disordered" evidence="10">
    <location>
        <begin position="1"/>
        <end position="30"/>
    </location>
</feature>
<dbReference type="UniPathway" id="UPA00196"/>
<dbReference type="GO" id="GO:0006506">
    <property type="term" value="P:GPI anchor biosynthetic process"/>
    <property type="evidence" value="ECO:0007669"/>
    <property type="project" value="UniProtKB-UniPathway"/>
</dbReference>
<feature type="transmembrane region" description="Helical" evidence="11">
    <location>
        <begin position="386"/>
        <end position="405"/>
    </location>
</feature>
<dbReference type="eggNOG" id="COG5542">
    <property type="taxonomic scope" value="Bacteria"/>
</dbReference>
<evidence type="ECO:0000256" key="4">
    <source>
        <dbReference type="ARBA" id="ARBA00022676"/>
    </source>
</evidence>
<dbReference type="RefSeq" id="WP_015796716.1">
    <property type="nucleotide sequence ID" value="NC_013131.1"/>
</dbReference>
<dbReference type="EMBL" id="CP001700">
    <property type="protein sequence ID" value="ACU76991.1"/>
    <property type="molecule type" value="Genomic_DNA"/>
</dbReference>
<evidence type="ECO:0000256" key="8">
    <source>
        <dbReference type="ARBA" id="ARBA00022989"/>
    </source>
</evidence>
<feature type="transmembrane region" description="Helical" evidence="11">
    <location>
        <begin position="363"/>
        <end position="379"/>
    </location>
</feature>
<feature type="transmembrane region" description="Helical" evidence="11">
    <location>
        <begin position="40"/>
        <end position="65"/>
    </location>
</feature>
<keyword evidence="7" id="KW-0256">Endoplasmic reticulum</keyword>
<dbReference type="Pfam" id="PF04188">
    <property type="entry name" value="Mannosyl_trans2"/>
    <property type="match status" value="1"/>
</dbReference>
<feature type="transmembrane region" description="Helical" evidence="11">
    <location>
        <begin position="309"/>
        <end position="330"/>
    </location>
</feature>
<keyword evidence="6 11" id="KW-0812">Transmembrane</keyword>
<dbReference type="Proteomes" id="UP000000851">
    <property type="component" value="Chromosome"/>
</dbReference>
<feature type="transmembrane region" description="Helical" evidence="11">
    <location>
        <begin position="339"/>
        <end position="357"/>
    </location>
</feature>
<evidence type="ECO:0000256" key="6">
    <source>
        <dbReference type="ARBA" id="ARBA00022692"/>
    </source>
</evidence>
<dbReference type="KEGG" id="cai:Caci_8168"/>
<accession>C7QIU1</accession>
<evidence type="ECO:0000256" key="3">
    <source>
        <dbReference type="ARBA" id="ARBA00022502"/>
    </source>
</evidence>
<feature type="transmembrane region" description="Helical" evidence="11">
    <location>
        <begin position="159"/>
        <end position="176"/>
    </location>
</feature>
<dbReference type="InParanoid" id="C7QIU1"/>
<organism evidence="12 13">
    <name type="scientific">Catenulispora acidiphila (strain DSM 44928 / JCM 14897 / NBRC 102108 / NRRL B-24433 / ID139908)</name>
    <dbReference type="NCBI Taxonomy" id="479433"/>
    <lineage>
        <taxon>Bacteria</taxon>
        <taxon>Bacillati</taxon>
        <taxon>Actinomycetota</taxon>
        <taxon>Actinomycetes</taxon>
        <taxon>Catenulisporales</taxon>
        <taxon>Catenulisporaceae</taxon>
        <taxon>Catenulispora</taxon>
    </lineage>
</organism>
<feature type="transmembrane region" description="Helical" evidence="11">
    <location>
        <begin position="132"/>
        <end position="152"/>
    </location>
</feature>
<dbReference type="GO" id="GO:0016020">
    <property type="term" value="C:membrane"/>
    <property type="evidence" value="ECO:0007669"/>
    <property type="project" value="GOC"/>
</dbReference>
<evidence type="ECO:0000256" key="10">
    <source>
        <dbReference type="SAM" id="MobiDB-lite"/>
    </source>
</evidence>
<dbReference type="InterPro" id="IPR007315">
    <property type="entry name" value="PIG-V/Gpi18"/>
</dbReference>
<evidence type="ECO:0000256" key="9">
    <source>
        <dbReference type="ARBA" id="ARBA00023136"/>
    </source>
</evidence>
<evidence type="ECO:0000256" key="2">
    <source>
        <dbReference type="ARBA" id="ARBA00004687"/>
    </source>
</evidence>
<evidence type="ECO:0000256" key="1">
    <source>
        <dbReference type="ARBA" id="ARBA00004477"/>
    </source>
</evidence>
<dbReference type="GO" id="GO:0004376">
    <property type="term" value="F:GPI mannosyltransferase activity"/>
    <property type="evidence" value="ECO:0007669"/>
    <property type="project" value="InterPro"/>
</dbReference>
<dbReference type="AlphaFoldDB" id="C7QIU1"/>
<keyword evidence="5" id="KW-0808">Transferase</keyword>
<dbReference type="HOGENOM" id="CLU_036370_0_0_11"/>
<evidence type="ECO:0000256" key="7">
    <source>
        <dbReference type="ARBA" id="ARBA00022824"/>
    </source>
</evidence>
<comment type="pathway">
    <text evidence="2">Glycolipid biosynthesis; glycosylphosphatidylinositol-anchor biosynthesis.</text>
</comment>
<evidence type="ECO:0000313" key="13">
    <source>
        <dbReference type="Proteomes" id="UP000000851"/>
    </source>
</evidence>
<evidence type="ECO:0000313" key="12">
    <source>
        <dbReference type="EMBL" id="ACU76991.1"/>
    </source>
</evidence>
<dbReference type="PANTHER" id="PTHR12468:SF2">
    <property type="entry name" value="GPI MANNOSYLTRANSFERASE 2"/>
    <property type="match status" value="1"/>
</dbReference>
<keyword evidence="3" id="KW-0337">GPI-anchor biosynthesis</keyword>
<keyword evidence="9 11" id="KW-0472">Membrane</keyword>
<keyword evidence="13" id="KW-1185">Reference proteome</keyword>
<gene>
    <name evidence="12" type="ordered locus">Caci_8168</name>
</gene>